<dbReference type="EMBL" id="JAPDGR010002407">
    <property type="protein sequence ID" value="KAJ2975930.1"/>
    <property type="molecule type" value="Genomic_DNA"/>
</dbReference>
<keyword evidence="2" id="KW-1185">Reference proteome</keyword>
<name>A0ACC1N9H1_9PEZI</name>
<protein>
    <submittedName>
        <fullName evidence="1">Uncharacterized protein</fullName>
    </submittedName>
</protein>
<evidence type="ECO:0000313" key="1">
    <source>
        <dbReference type="EMBL" id="KAJ2975930.1"/>
    </source>
</evidence>
<evidence type="ECO:0000313" key="2">
    <source>
        <dbReference type="Proteomes" id="UP001143856"/>
    </source>
</evidence>
<reference evidence="1" key="1">
    <citation type="submission" date="2022-10" db="EMBL/GenBank/DDBJ databases">
        <title>Genome Sequence of Xylaria curta.</title>
        <authorList>
            <person name="Buettner E."/>
        </authorList>
    </citation>
    <scope>NUCLEOTIDE SEQUENCE</scope>
    <source>
        <strain evidence="1">Babe10</strain>
    </source>
</reference>
<sequence length="313" mass="33863">MVIVSHASVLALWLLANHVLSQTTTAISPTSTNSALISASTFVSPSLRQEDAGGLSGDRKIGISIGVTLGAIILVGSIAIFCVIRRRHSALSKPETRAPGPGDIDDENRVGEDDPGKDKGVYYMSSAATMHNGALVQAPDGTIYQSGGYPMIPEQSYSPQQQNYAMVYPPAQPGGTYGYSGTAYPAIMTIDSGHQNGYAGPSNTQYRPEAHLQFQQQQQQGSHISWIYPVSSTSPVEPIAAQDFQYKYLQDYQQPPQSPPLIRNQQQNRDPASDQGAAVDAYYVPPPHPHISELPDQRRPVELMGEGHYKEAP</sequence>
<comment type="caution">
    <text evidence="1">The sequence shown here is derived from an EMBL/GenBank/DDBJ whole genome shotgun (WGS) entry which is preliminary data.</text>
</comment>
<proteinExistence type="predicted"/>
<organism evidence="1 2">
    <name type="scientific">Xylaria curta</name>
    <dbReference type="NCBI Taxonomy" id="42375"/>
    <lineage>
        <taxon>Eukaryota</taxon>
        <taxon>Fungi</taxon>
        <taxon>Dikarya</taxon>
        <taxon>Ascomycota</taxon>
        <taxon>Pezizomycotina</taxon>
        <taxon>Sordariomycetes</taxon>
        <taxon>Xylariomycetidae</taxon>
        <taxon>Xylariales</taxon>
        <taxon>Xylariaceae</taxon>
        <taxon>Xylaria</taxon>
    </lineage>
</organism>
<dbReference type="Proteomes" id="UP001143856">
    <property type="component" value="Unassembled WGS sequence"/>
</dbReference>
<accession>A0ACC1N9H1</accession>
<gene>
    <name evidence="1" type="ORF">NUW58_g8219</name>
</gene>